<evidence type="ECO:0000256" key="4">
    <source>
        <dbReference type="PROSITE-ProRule" id="PRU00266"/>
    </source>
</evidence>
<dbReference type="Proteomes" id="UP001210211">
    <property type="component" value="Unassembled WGS sequence"/>
</dbReference>
<dbReference type="PROSITE" id="PS50137">
    <property type="entry name" value="DS_RBD"/>
    <property type="match status" value="3"/>
</dbReference>
<feature type="region of interest" description="Disordered" evidence="5">
    <location>
        <begin position="80"/>
        <end position="101"/>
    </location>
</feature>
<dbReference type="Pfam" id="PF00035">
    <property type="entry name" value="dsrm"/>
    <property type="match status" value="3"/>
</dbReference>
<evidence type="ECO:0000259" key="6">
    <source>
        <dbReference type="PROSITE" id="PS50137"/>
    </source>
</evidence>
<feature type="domain" description="DRBM" evidence="6">
    <location>
        <begin position="104"/>
        <end position="173"/>
    </location>
</feature>
<evidence type="ECO:0000256" key="2">
    <source>
        <dbReference type="ARBA" id="ARBA00022884"/>
    </source>
</evidence>
<comment type="caution">
    <text evidence="7">The sequence shown here is derived from an EMBL/GenBank/DDBJ whole genome shotgun (WGS) entry which is preliminary data.</text>
</comment>
<proteinExistence type="predicted"/>
<accession>A0AAD5ZJ01</accession>
<evidence type="ECO:0000256" key="1">
    <source>
        <dbReference type="ARBA" id="ARBA00022737"/>
    </source>
</evidence>
<protein>
    <recommendedName>
        <fullName evidence="6">DRBM domain-containing protein</fullName>
    </recommendedName>
</protein>
<sequence>MNKSRLQELCQKRRWDLPQYTHWPVGTDRDPRFLASVTVNGSVFESPDAESRSVKEAENKAATVAFETLSNAAPPAVEVVPTPPQSPSIESISSLPPNTESQGTYKSQLLVYAQRRGKETPKYTHVRAGSPHAPLFKGTVLIDGQTFECPKYFKTLKEAEHAAAEVALASLPKDGSSQQNLQDESGIPYKNLLQEFVQKSKQPLPVYTTVLDPKSLPPAFSSTVEVCGMTFKGEVAKIKKQAEANAAKVAWDHIKEGKQCQVVSNGSTSPMNGTFTYSSNITSKPTISPSSLSPPMRGLIRDEVLPGNEISATQDSGSLLTHPRITPIQLTKKCNLDSAAQSDLELTANSIYSEGHVLKAMKEPIQPTNDVNLDLAAQPNLGLTANSSNSEGHVLTAMKEPIESTKDCNLNPAAQLYLGSTANSIYSEGHVSTALKEPIESIKDCNLDPAAQSYVGSTANSTCFDGHVLSEMRDYSNEGVDSSLMCNKIQVFPANLHSAVPHGGVPLHFSDNTWVAVSLDFPNNG</sequence>
<feature type="domain" description="DRBM" evidence="6">
    <location>
        <begin position="188"/>
        <end position="256"/>
    </location>
</feature>
<keyword evidence="2 4" id="KW-0694">RNA-binding</keyword>
<dbReference type="PANTHER" id="PTHR46031:SF26">
    <property type="entry name" value="DOUBLE-STRANDED RNA-BINDING PROTEIN 2"/>
    <property type="match status" value="1"/>
</dbReference>
<evidence type="ECO:0000256" key="5">
    <source>
        <dbReference type="SAM" id="MobiDB-lite"/>
    </source>
</evidence>
<comment type="function">
    <text evidence="3">Binds double-stranded RNA.</text>
</comment>
<reference evidence="7 8" key="1">
    <citation type="journal article" date="2022" name="Cell">
        <title>Repeat-based holocentromeres influence genome architecture and karyotype evolution.</title>
        <authorList>
            <person name="Hofstatter P.G."/>
            <person name="Thangavel G."/>
            <person name="Lux T."/>
            <person name="Neumann P."/>
            <person name="Vondrak T."/>
            <person name="Novak P."/>
            <person name="Zhang M."/>
            <person name="Costa L."/>
            <person name="Castellani M."/>
            <person name="Scott A."/>
            <person name="Toegelov H."/>
            <person name="Fuchs J."/>
            <person name="Mata-Sucre Y."/>
            <person name="Dias Y."/>
            <person name="Vanzela A.L.L."/>
            <person name="Huettel B."/>
            <person name="Almeida C.C.S."/>
            <person name="Simkova H."/>
            <person name="Souza G."/>
            <person name="Pedrosa-Harand A."/>
            <person name="Macas J."/>
            <person name="Mayer K.F.X."/>
            <person name="Houben A."/>
            <person name="Marques A."/>
        </authorList>
    </citation>
    <scope>NUCLEOTIDE SEQUENCE [LARGE SCALE GENOMIC DNA]</scope>
    <source>
        <strain evidence="7">RhyTen1mFocal</strain>
    </source>
</reference>
<dbReference type="SMART" id="SM00358">
    <property type="entry name" value="DSRM"/>
    <property type="match status" value="3"/>
</dbReference>
<dbReference type="PANTHER" id="PTHR46031">
    <property type="match status" value="1"/>
</dbReference>
<dbReference type="SUPFAM" id="SSF54768">
    <property type="entry name" value="dsRNA-binding domain-like"/>
    <property type="match status" value="3"/>
</dbReference>
<dbReference type="AlphaFoldDB" id="A0AAD5ZJ01"/>
<organism evidence="7 8">
    <name type="scientific">Rhynchospora tenuis</name>
    <dbReference type="NCBI Taxonomy" id="198213"/>
    <lineage>
        <taxon>Eukaryota</taxon>
        <taxon>Viridiplantae</taxon>
        <taxon>Streptophyta</taxon>
        <taxon>Embryophyta</taxon>
        <taxon>Tracheophyta</taxon>
        <taxon>Spermatophyta</taxon>
        <taxon>Magnoliopsida</taxon>
        <taxon>Liliopsida</taxon>
        <taxon>Poales</taxon>
        <taxon>Cyperaceae</taxon>
        <taxon>Cyperoideae</taxon>
        <taxon>Rhynchosporeae</taxon>
        <taxon>Rhynchospora</taxon>
    </lineage>
</organism>
<keyword evidence="1" id="KW-0677">Repeat</keyword>
<dbReference type="InterPro" id="IPR014720">
    <property type="entry name" value="dsRBD_dom"/>
</dbReference>
<dbReference type="EMBL" id="JAMRDG010000001">
    <property type="protein sequence ID" value="KAJ3698812.1"/>
    <property type="molecule type" value="Genomic_DNA"/>
</dbReference>
<evidence type="ECO:0000256" key="3">
    <source>
        <dbReference type="ARBA" id="ARBA00037597"/>
    </source>
</evidence>
<feature type="compositionally biased region" description="Low complexity" evidence="5">
    <location>
        <begin position="87"/>
        <end position="97"/>
    </location>
</feature>
<evidence type="ECO:0000313" key="7">
    <source>
        <dbReference type="EMBL" id="KAJ3698812.1"/>
    </source>
</evidence>
<dbReference type="Gene3D" id="3.30.160.20">
    <property type="match status" value="3"/>
</dbReference>
<feature type="domain" description="DRBM" evidence="6">
    <location>
        <begin position="1"/>
        <end position="71"/>
    </location>
</feature>
<gene>
    <name evidence="7" type="ORF">LUZ61_002517</name>
</gene>
<keyword evidence="8" id="KW-1185">Reference proteome</keyword>
<evidence type="ECO:0000313" key="8">
    <source>
        <dbReference type="Proteomes" id="UP001210211"/>
    </source>
</evidence>
<dbReference type="GO" id="GO:0003723">
    <property type="term" value="F:RNA binding"/>
    <property type="evidence" value="ECO:0007669"/>
    <property type="project" value="UniProtKB-UniRule"/>
</dbReference>
<name>A0AAD5ZJ01_9POAL</name>